<protein>
    <submittedName>
        <fullName evidence="1">Uncharacterized protein</fullName>
    </submittedName>
</protein>
<reference evidence="1" key="1">
    <citation type="submission" date="2020-02" db="EMBL/GenBank/DDBJ databases">
        <authorList>
            <person name="Meier V. D."/>
        </authorList>
    </citation>
    <scope>NUCLEOTIDE SEQUENCE</scope>
    <source>
        <strain evidence="1">AVDCRST_MAG92</strain>
    </source>
</reference>
<dbReference type="AlphaFoldDB" id="A0A6J4JY94"/>
<dbReference type="EMBL" id="CADCTM010000748">
    <property type="protein sequence ID" value="CAA9290360.1"/>
    <property type="molecule type" value="Genomic_DNA"/>
</dbReference>
<gene>
    <name evidence="1" type="ORF">AVDCRST_MAG92-4308</name>
</gene>
<name>A0A6J4JY94_9CYAN</name>
<evidence type="ECO:0000313" key="1">
    <source>
        <dbReference type="EMBL" id="CAA9290360.1"/>
    </source>
</evidence>
<accession>A0A6J4JY94</accession>
<organism evidence="1">
    <name type="scientific">uncultured Coleofasciculus sp</name>
    <dbReference type="NCBI Taxonomy" id="1267456"/>
    <lineage>
        <taxon>Bacteria</taxon>
        <taxon>Bacillati</taxon>
        <taxon>Cyanobacteriota</taxon>
        <taxon>Cyanophyceae</taxon>
        <taxon>Coleofasciculales</taxon>
        <taxon>Coleofasciculaceae</taxon>
        <taxon>Coleofasciculus</taxon>
        <taxon>environmental samples</taxon>
    </lineage>
</organism>
<sequence>MWRAYHPLRSAFVSILLSRIARLDQFLVFARQKRAIQELSVFYLQITLGQSPKICKADLDA</sequence>
<proteinExistence type="predicted"/>